<gene>
    <name evidence="1" type="ORF">T01_1067</name>
</gene>
<dbReference type="Proteomes" id="UP000054776">
    <property type="component" value="Unassembled WGS sequence"/>
</dbReference>
<proteinExistence type="predicted"/>
<evidence type="ECO:0000313" key="2">
    <source>
        <dbReference type="Proteomes" id="UP000054776"/>
    </source>
</evidence>
<comment type="caution">
    <text evidence="1">The sequence shown here is derived from an EMBL/GenBank/DDBJ whole genome shotgun (WGS) entry which is preliminary data.</text>
</comment>
<dbReference type="EMBL" id="JYDH01000052">
    <property type="protein sequence ID" value="KRY35614.1"/>
    <property type="molecule type" value="Genomic_DNA"/>
</dbReference>
<dbReference type="AlphaFoldDB" id="A0A0V1BFE0"/>
<evidence type="ECO:0000313" key="1">
    <source>
        <dbReference type="EMBL" id="KRY35614.1"/>
    </source>
</evidence>
<dbReference type="OrthoDB" id="5918805at2759"/>
<name>A0A0V1BFE0_TRISP</name>
<reference evidence="1 2" key="1">
    <citation type="submission" date="2015-01" db="EMBL/GenBank/DDBJ databases">
        <title>Evolution of Trichinella species and genotypes.</title>
        <authorList>
            <person name="Korhonen P.K."/>
            <person name="Edoardo P."/>
            <person name="Giuseppe L.R."/>
            <person name="Gasser R.B."/>
        </authorList>
    </citation>
    <scope>NUCLEOTIDE SEQUENCE [LARGE SCALE GENOMIC DNA]</scope>
    <source>
        <strain evidence="1">ISS3</strain>
    </source>
</reference>
<dbReference type="InParanoid" id="A0A0V1BFE0"/>
<accession>A0A0V1BFE0</accession>
<sequence>MNLMPLPRSRDQDASHVSKACLWNGSLVCTQLDVALQMSFYKAIWEELLEKVQEAKIAMEHENEGNFTNSYNELAGDIWTLPKPFHRMWLFNSYKIISSYAAVCSFIGSVYLYINLQCSHFSVENNTDCMVDLLNSLQERLTPRNVILSSCTERPTVALPNVNYASHREAAV</sequence>
<organism evidence="1 2">
    <name type="scientific">Trichinella spiralis</name>
    <name type="common">Trichina worm</name>
    <dbReference type="NCBI Taxonomy" id="6334"/>
    <lineage>
        <taxon>Eukaryota</taxon>
        <taxon>Metazoa</taxon>
        <taxon>Ecdysozoa</taxon>
        <taxon>Nematoda</taxon>
        <taxon>Enoplea</taxon>
        <taxon>Dorylaimia</taxon>
        <taxon>Trichinellida</taxon>
        <taxon>Trichinellidae</taxon>
        <taxon>Trichinella</taxon>
    </lineage>
</organism>
<keyword evidence="2" id="KW-1185">Reference proteome</keyword>
<protein>
    <submittedName>
        <fullName evidence="1">Uncharacterized protein</fullName>
    </submittedName>
</protein>